<reference evidence="1 2" key="1">
    <citation type="journal article" date="2016" name="ISME J.">
        <title>Chasing the elusive Euryarchaeota class WSA2: genomes reveal a uniquely fastidious methyl-reducing methanogen.</title>
        <authorList>
            <person name="Nobu M.K."/>
            <person name="Narihiro T."/>
            <person name="Kuroda K."/>
            <person name="Mei R."/>
            <person name="Liu W.T."/>
        </authorList>
    </citation>
    <scope>NUCLEOTIDE SEQUENCE [LARGE SCALE GENOMIC DNA]</scope>
    <source>
        <strain evidence="1">U1lsi0528_Bin055</strain>
    </source>
</reference>
<sequence>MRKTLFICLFFICSCILYSEDLSFGLSLRVPLVDHFIVHDKIKSINGFGFGGAIWDLCIQTDEYNQFVLSLSGYANISVLGSNKEQPIEFIGTVKYKRKIDKMNTIGIGFSYSHISIKDKKYDDKQIPTLYYRSISDNIGMILGYEYYISSEWLLFIQYDPMIFTFEKREQCKILYQQNLLVGPGYQFFN</sequence>
<proteinExistence type="predicted"/>
<organism evidence="1 2">
    <name type="scientific">Candidatus Methanofastidiosum methylothiophilum</name>
    <dbReference type="NCBI Taxonomy" id="1705564"/>
    <lineage>
        <taxon>Archaea</taxon>
        <taxon>Methanobacteriati</taxon>
        <taxon>Methanobacteriota</taxon>
        <taxon>Stenosarchaea group</taxon>
        <taxon>Candidatus Methanofastidiosia</taxon>
        <taxon>Candidatus Methanofastidiosales</taxon>
        <taxon>Candidatus Methanofastidiosaceae</taxon>
        <taxon>Candidatus Methanofastidiosum</taxon>
    </lineage>
</organism>
<name>A0A150IYU2_9EURY</name>
<protein>
    <recommendedName>
        <fullName evidence="3">Outer membrane protein beta-barrel domain-containing protein</fullName>
    </recommendedName>
</protein>
<evidence type="ECO:0000313" key="1">
    <source>
        <dbReference type="EMBL" id="KYC49844.1"/>
    </source>
</evidence>
<evidence type="ECO:0008006" key="3">
    <source>
        <dbReference type="Google" id="ProtNLM"/>
    </source>
</evidence>
<dbReference type="Proteomes" id="UP000075398">
    <property type="component" value="Unassembled WGS sequence"/>
</dbReference>
<gene>
    <name evidence="1" type="ORF">AMQ22_01559</name>
</gene>
<dbReference type="AlphaFoldDB" id="A0A150IYU2"/>
<dbReference type="PROSITE" id="PS51257">
    <property type="entry name" value="PROKAR_LIPOPROTEIN"/>
    <property type="match status" value="1"/>
</dbReference>
<evidence type="ECO:0000313" key="2">
    <source>
        <dbReference type="Proteomes" id="UP000075398"/>
    </source>
</evidence>
<dbReference type="EMBL" id="LNGC01000085">
    <property type="protein sequence ID" value="KYC49844.1"/>
    <property type="molecule type" value="Genomic_DNA"/>
</dbReference>
<accession>A0A150IYU2</accession>
<comment type="caution">
    <text evidence="1">The sequence shown here is derived from an EMBL/GenBank/DDBJ whole genome shotgun (WGS) entry which is preliminary data.</text>
</comment>